<sequence length="153" mass="17513">VYHEDVDESTPPFIDKQIEQRFEQELRASKIVSLFALVAIVISLLGLVAMSTYFIQQRAKEIAIRKVFGSTSDQVRRRLIRTFLLYVGIAFVIAVPIIVHFMSDWISQYSYRITWWPWIIVAGVIVLLISFAAVAVQSWIAAGENPVKNIKQE</sequence>
<evidence type="ECO:0000256" key="3">
    <source>
        <dbReference type="ARBA" id="ARBA00022692"/>
    </source>
</evidence>
<feature type="domain" description="ABC3 transporter permease C-terminal" evidence="7">
    <location>
        <begin position="34"/>
        <end position="141"/>
    </location>
</feature>
<keyword evidence="9" id="KW-1185">Reference proteome</keyword>
<keyword evidence="3 6" id="KW-0812">Transmembrane</keyword>
<comment type="caution">
    <text evidence="8">The sequence shown here is derived from an EMBL/GenBank/DDBJ whole genome shotgun (WGS) entry which is preliminary data.</text>
</comment>
<dbReference type="EMBL" id="JACJJG010000160">
    <property type="protein sequence ID" value="MBM6674935.1"/>
    <property type="molecule type" value="Genomic_DNA"/>
</dbReference>
<protein>
    <submittedName>
        <fullName evidence="8">FtsX-like permease family protein</fullName>
    </submittedName>
</protein>
<dbReference type="InterPro" id="IPR003838">
    <property type="entry name" value="ABC3_permease_C"/>
</dbReference>
<evidence type="ECO:0000256" key="2">
    <source>
        <dbReference type="ARBA" id="ARBA00022475"/>
    </source>
</evidence>
<evidence type="ECO:0000256" key="1">
    <source>
        <dbReference type="ARBA" id="ARBA00004651"/>
    </source>
</evidence>
<dbReference type="Pfam" id="PF02687">
    <property type="entry name" value="FtsX"/>
    <property type="match status" value="1"/>
</dbReference>
<dbReference type="AlphaFoldDB" id="A0A939B8J3"/>
<dbReference type="InterPro" id="IPR050250">
    <property type="entry name" value="Macrolide_Exporter_MacB"/>
</dbReference>
<organism evidence="8 9">
    <name type="scientific">Marseilla massiliensis</name>
    <dbReference type="NCBI Taxonomy" id="1841864"/>
    <lineage>
        <taxon>Bacteria</taxon>
        <taxon>Pseudomonadati</taxon>
        <taxon>Bacteroidota</taxon>
        <taxon>Bacteroidia</taxon>
        <taxon>Bacteroidales</taxon>
        <taxon>Prevotellaceae</taxon>
        <taxon>Marseilla</taxon>
    </lineage>
</organism>
<reference evidence="8" key="2">
    <citation type="journal article" date="2021" name="Sci. Rep.">
        <title>The distribution of antibiotic resistance genes in chicken gut microbiota commensals.</title>
        <authorList>
            <person name="Juricova H."/>
            <person name="Matiasovicova J."/>
            <person name="Kubasova T."/>
            <person name="Cejkova D."/>
            <person name="Rychlik I."/>
        </authorList>
    </citation>
    <scope>NUCLEOTIDE SEQUENCE</scope>
    <source>
        <strain evidence="8">An824</strain>
    </source>
</reference>
<reference evidence="8" key="1">
    <citation type="submission" date="2020-08" db="EMBL/GenBank/DDBJ databases">
        <authorList>
            <person name="Cejkova D."/>
            <person name="Kubasova T."/>
            <person name="Jahodarova E."/>
            <person name="Rychlik I."/>
        </authorList>
    </citation>
    <scope>NUCLEOTIDE SEQUENCE</scope>
    <source>
        <strain evidence="8">An824</strain>
    </source>
</reference>
<dbReference type="PANTHER" id="PTHR30572">
    <property type="entry name" value="MEMBRANE COMPONENT OF TRANSPORTER-RELATED"/>
    <property type="match status" value="1"/>
</dbReference>
<accession>A0A939B8J3</accession>
<evidence type="ECO:0000256" key="6">
    <source>
        <dbReference type="SAM" id="Phobius"/>
    </source>
</evidence>
<dbReference type="GO" id="GO:0005886">
    <property type="term" value="C:plasma membrane"/>
    <property type="evidence" value="ECO:0007669"/>
    <property type="project" value="UniProtKB-SubCell"/>
</dbReference>
<dbReference type="PANTHER" id="PTHR30572:SF18">
    <property type="entry name" value="ABC-TYPE MACROLIDE FAMILY EXPORT SYSTEM PERMEASE COMPONENT 2"/>
    <property type="match status" value="1"/>
</dbReference>
<feature type="transmembrane region" description="Helical" evidence="6">
    <location>
        <begin position="31"/>
        <end position="55"/>
    </location>
</feature>
<evidence type="ECO:0000256" key="4">
    <source>
        <dbReference type="ARBA" id="ARBA00022989"/>
    </source>
</evidence>
<keyword evidence="4 6" id="KW-1133">Transmembrane helix</keyword>
<comment type="subcellular location">
    <subcellularLocation>
        <location evidence="1">Cell membrane</location>
        <topology evidence="1">Multi-pass membrane protein</topology>
    </subcellularLocation>
</comment>
<gene>
    <name evidence="8" type="ORF">H6A34_13810</name>
</gene>
<keyword evidence="5 6" id="KW-0472">Membrane</keyword>
<evidence type="ECO:0000313" key="8">
    <source>
        <dbReference type="EMBL" id="MBM6674935.1"/>
    </source>
</evidence>
<proteinExistence type="predicted"/>
<dbReference type="GO" id="GO:0022857">
    <property type="term" value="F:transmembrane transporter activity"/>
    <property type="evidence" value="ECO:0007669"/>
    <property type="project" value="TreeGrafter"/>
</dbReference>
<dbReference type="RefSeq" id="WP_205105991.1">
    <property type="nucleotide sequence ID" value="NZ_JACJJG010000160.1"/>
</dbReference>
<evidence type="ECO:0000313" key="9">
    <source>
        <dbReference type="Proteomes" id="UP000706891"/>
    </source>
</evidence>
<evidence type="ECO:0000259" key="7">
    <source>
        <dbReference type="Pfam" id="PF02687"/>
    </source>
</evidence>
<feature type="transmembrane region" description="Helical" evidence="6">
    <location>
        <begin position="115"/>
        <end position="142"/>
    </location>
</feature>
<evidence type="ECO:0000256" key="5">
    <source>
        <dbReference type="ARBA" id="ARBA00023136"/>
    </source>
</evidence>
<feature type="transmembrane region" description="Helical" evidence="6">
    <location>
        <begin position="83"/>
        <end position="103"/>
    </location>
</feature>
<name>A0A939B8J3_9BACT</name>
<dbReference type="Proteomes" id="UP000706891">
    <property type="component" value="Unassembled WGS sequence"/>
</dbReference>
<feature type="non-terminal residue" evidence="8">
    <location>
        <position position="1"/>
    </location>
</feature>
<keyword evidence="2" id="KW-1003">Cell membrane</keyword>